<dbReference type="InParanoid" id="A0A7M7T7H0"/>
<evidence type="ECO:0000313" key="2">
    <source>
        <dbReference type="EnsemblMetazoa" id="XP_031780015"/>
    </source>
</evidence>
<evidence type="ECO:0000256" key="1">
    <source>
        <dbReference type="SAM" id="MobiDB-lite"/>
    </source>
</evidence>
<protein>
    <submittedName>
        <fullName evidence="2">Uncharacterized protein</fullName>
    </submittedName>
</protein>
<feature type="compositionally biased region" description="Polar residues" evidence="1">
    <location>
        <begin position="125"/>
        <end position="141"/>
    </location>
</feature>
<sequence>MKSRDCALKPTYRYTFCQSFTSHHGGTRRKVAYCCNADGANCRLSPGTERIRVKCYSVLYGRASRYVPAPLDNEFQSGIYTQTPRKTGKAEMVQVQPGKNNPPRKNCQYNRAKAGKFTKSEAHTAHSTQTPSSGIAVSSPNGGLKLSKNAKRKLNKKFKKIARMYDAQADKPAIEITRATHYRLNFI</sequence>
<organism evidence="2 3">
    <name type="scientific">Nasonia vitripennis</name>
    <name type="common">Parasitic wasp</name>
    <dbReference type="NCBI Taxonomy" id="7425"/>
    <lineage>
        <taxon>Eukaryota</taxon>
        <taxon>Metazoa</taxon>
        <taxon>Ecdysozoa</taxon>
        <taxon>Arthropoda</taxon>
        <taxon>Hexapoda</taxon>
        <taxon>Insecta</taxon>
        <taxon>Pterygota</taxon>
        <taxon>Neoptera</taxon>
        <taxon>Endopterygota</taxon>
        <taxon>Hymenoptera</taxon>
        <taxon>Apocrita</taxon>
        <taxon>Proctotrupomorpha</taxon>
        <taxon>Chalcidoidea</taxon>
        <taxon>Pteromalidae</taxon>
        <taxon>Pteromalinae</taxon>
        <taxon>Nasonia</taxon>
    </lineage>
</organism>
<accession>A0A7M7T7H0</accession>
<dbReference type="RefSeq" id="XP_031780015.1">
    <property type="nucleotide sequence ID" value="XM_031924155.2"/>
</dbReference>
<name>A0A7M7T7H0_NASVI</name>
<feature type="region of interest" description="Disordered" evidence="1">
    <location>
        <begin position="120"/>
        <end position="146"/>
    </location>
</feature>
<dbReference type="AlphaFoldDB" id="A0A7M7T7H0"/>
<dbReference type="GeneID" id="100679201"/>
<dbReference type="EnsemblMetazoa" id="XM_031924155">
    <property type="protein sequence ID" value="XP_031780015"/>
    <property type="gene ID" value="LOC100679201"/>
</dbReference>
<reference evidence="2" key="1">
    <citation type="submission" date="2021-01" db="UniProtKB">
        <authorList>
            <consortium name="EnsemblMetazoa"/>
        </authorList>
    </citation>
    <scope>IDENTIFICATION</scope>
</reference>
<proteinExistence type="predicted"/>
<dbReference type="Proteomes" id="UP000002358">
    <property type="component" value="Chromosome 2"/>
</dbReference>
<keyword evidence="3" id="KW-1185">Reference proteome</keyword>
<evidence type="ECO:0000313" key="3">
    <source>
        <dbReference type="Proteomes" id="UP000002358"/>
    </source>
</evidence>